<feature type="region of interest" description="Disordered" evidence="1">
    <location>
        <begin position="38"/>
        <end position="57"/>
    </location>
</feature>
<evidence type="ECO:0000313" key="3">
    <source>
        <dbReference type="Proteomes" id="UP000295741"/>
    </source>
</evidence>
<dbReference type="RefSeq" id="WP_162847433.1">
    <property type="nucleotide sequence ID" value="NZ_SNWP01000012.1"/>
</dbReference>
<protein>
    <submittedName>
        <fullName evidence="2">Uncharacterized protein</fullName>
    </submittedName>
</protein>
<evidence type="ECO:0000313" key="2">
    <source>
        <dbReference type="EMBL" id="TDO25768.1"/>
    </source>
</evidence>
<dbReference type="EMBL" id="SNWP01000012">
    <property type="protein sequence ID" value="TDO25768.1"/>
    <property type="molecule type" value="Genomic_DNA"/>
</dbReference>
<proteinExistence type="predicted"/>
<accession>A0A4V3C4F6</accession>
<keyword evidence="3" id="KW-1185">Reference proteome</keyword>
<comment type="caution">
    <text evidence="2">The sequence shown here is derived from an EMBL/GenBank/DDBJ whole genome shotgun (WGS) entry which is preliminary data.</text>
</comment>
<gene>
    <name evidence="2" type="ORF">BC659_2691</name>
</gene>
<reference evidence="2 3" key="1">
    <citation type="submission" date="2019-03" db="EMBL/GenBank/DDBJ databases">
        <title>Genomic Encyclopedia of Archaeal and Bacterial Type Strains, Phase II (KMG-II): from individual species to whole genera.</title>
        <authorList>
            <person name="Goeker M."/>
        </authorList>
    </citation>
    <scope>NUCLEOTIDE SEQUENCE [LARGE SCALE GENOMIC DNA]</scope>
    <source>
        <strain evidence="2 3">DSM 28323</strain>
    </source>
</reference>
<dbReference type="AlphaFoldDB" id="A0A4V3C4F6"/>
<evidence type="ECO:0000256" key="1">
    <source>
        <dbReference type="SAM" id="MobiDB-lite"/>
    </source>
</evidence>
<dbReference type="PROSITE" id="PS51257">
    <property type="entry name" value="PROKAR_LIPOPROTEIN"/>
    <property type="match status" value="1"/>
</dbReference>
<organism evidence="2 3">
    <name type="scientific">Sediminibacterium goheungense</name>
    <dbReference type="NCBI Taxonomy" id="1086393"/>
    <lineage>
        <taxon>Bacteria</taxon>
        <taxon>Pseudomonadati</taxon>
        <taxon>Bacteroidota</taxon>
        <taxon>Chitinophagia</taxon>
        <taxon>Chitinophagales</taxon>
        <taxon>Chitinophagaceae</taxon>
        <taxon>Sediminibacterium</taxon>
    </lineage>
</organism>
<name>A0A4V3C4F6_9BACT</name>
<sequence length="57" mass="5539">MKKLLFVLALGAFAACNSGENKEATADTPAAAPVTVDTTAAPAADTTATADTTAAAK</sequence>
<dbReference type="Proteomes" id="UP000295741">
    <property type="component" value="Unassembled WGS sequence"/>
</dbReference>